<protein>
    <recommendedName>
        <fullName evidence="5">Pseudouridine synthase I TruA alpha/beta domain-containing protein</fullName>
    </recommendedName>
</protein>
<dbReference type="GO" id="GO:0009982">
    <property type="term" value="F:pseudouridine synthase activity"/>
    <property type="evidence" value="ECO:0007669"/>
    <property type="project" value="InterPro"/>
</dbReference>
<organism evidence="6 7">
    <name type="scientific">Puccinia sorghi</name>
    <dbReference type="NCBI Taxonomy" id="27349"/>
    <lineage>
        <taxon>Eukaryota</taxon>
        <taxon>Fungi</taxon>
        <taxon>Dikarya</taxon>
        <taxon>Basidiomycota</taxon>
        <taxon>Pucciniomycotina</taxon>
        <taxon>Pucciniomycetes</taxon>
        <taxon>Pucciniales</taxon>
        <taxon>Pucciniaceae</taxon>
        <taxon>Puccinia</taxon>
    </lineage>
</organism>
<feature type="region of interest" description="Disordered" evidence="4">
    <location>
        <begin position="1"/>
        <end position="71"/>
    </location>
</feature>
<dbReference type="GO" id="GO:1990481">
    <property type="term" value="P:mRNA pseudouridine synthesis"/>
    <property type="evidence" value="ECO:0007669"/>
    <property type="project" value="TreeGrafter"/>
</dbReference>
<feature type="compositionally biased region" description="Low complexity" evidence="4">
    <location>
        <begin position="56"/>
        <end position="65"/>
    </location>
</feature>
<dbReference type="InterPro" id="IPR020097">
    <property type="entry name" value="PsdUridine_synth_TruA_a/b_dom"/>
</dbReference>
<feature type="region of interest" description="Disordered" evidence="4">
    <location>
        <begin position="200"/>
        <end position="228"/>
    </location>
</feature>
<comment type="caution">
    <text evidence="6">The sequence shown here is derived from an EMBL/GenBank/DDBJ whole genome shotgun (WGS) entry which is preliminary data.</text>
</comment>
<dbReference type="GO" id="GO:0005737">
    <property type="term" value="C:cytoplasm"/>
    <property type="evidence" value="ECO:0007669"/>
    <property type="project" value="TreeGrafter"/>
</dbReference>
<proteinExistence type="inferred from homology"/>
<dbReference type="Proteomes" id="UP000037035">
    <property type="component" value="Unassembled WGS sequence"/>
</dbReference>
<reference evidence="6 7" key="1">
    <citation type="submission" date="2015-08" db="EMBL/GenBank/DDBJ databases">
        <title>Next Generation Sequencing and Analysis of the Genome of Puccinia sorghi L Schw, the Causal Agent of Maize Common Rust.</title>
        <authorList>
            <person name="Rochi L."/>
            <person name="Burguener G."/>
            <person name="Darino M."/>
            <person name="Turjanski A."/>
            <person name="Kreff E."/>
            <person name="Dieguez M.J."/>
            <person name="Sacco F."/>
        </authorList>
    </citation>
    <scope>NUCLEOTIDE SEQUENCE [LARGE SCALE GENOMIC DNA]</scope>
    <source>
        <strain evidence="6 7">RO10H11247</strain>
    </source>
</reference>
<evidence type="ECO:0000313" key="6">
    <source>
        <dbReference type="EMBL" id="KNZ62814.1"/>
    </source>
</evidence>
<evidence type="ECO:0000256" key="3">
    <source>
        <dbReference type="ARBA" id="ARBA00023235"/>
    </source>
</evidence>
<evidence type="ECO:0000256" key="4">
    <source>
        <dbReference type="SAM" id="MobiDB-lite"/>
    </source>
</evidence>
<dbReference type="AlphaFoldDB" id="A0A0L6VQ27"/>
<feature type="compositionally biased region" description="Polar residues" evidence="4">
    <location>
        <begin position="504"/>
        <end position="520"/>
    </location>
</feature>
<dbReference type="PANTHER" id="PTHR11142">
    <property type="entry name" value="PSEUDOURIDYLATE SYNTHASE"/>
    <property type="match status" value="1"/>
</dbReference>
<dbReference type="InterPro" id="IPR020094">
    <property type="entry name" value="TruA/RsuA/RluB/E/F_N"/>
</dbReference>
<dbReference type="OrthoDB" id="25767at2759"/>
<accession>A0A0L6VQ27</accession>
<feature type="domain" description="Pseudouridine synthase I TruA alpha/beta" evidence="5">
    <location>
        <begin position="291"/>
        <end position="405"/>
    </location>
</feature>
<evidence type="ECO:0000256" key="2">
    <source>
        <dbReference type="ARBA" id="ARBA00022694"/>
    </source>
</evidence>
<dbReference type="STRING" id="27349.A0A0L6VQ27"/>
<feature type="compositionally biased region" description="Basic and acidic residues" evidence="4">
    <location>
        <begin position="1"/>
        <end position="37"/>
    </location>
</feature>
<dbReference type="EMBL" id="LAVV01002455">
    <property type="protein sequence ID" value="KNZ62814.1"/>
    <property type="molecule type" value="Genomic_DNA"/>
</dbReference>
<dbReference type="GO" id="GO:0031119">
    <property type="term" value="P:tRNA pseudouridine synthesis"/>
    <property type="evidence" value="ECO:0007669"/>
    <property type="project" value="TreeGrafter"/>
</dbReference>
<dbReference type="Gene3D" id="3.30.70.660">
    <property type="entry name" value="Pseudouridine synthase I, catalytic domain, C-terminal subdomain"/>
    <property type="match status" value="1"/>
</dbReference>
<evidence type="ECO:0000259" key="5">
    <source>
        <dbReference type="Pfam" id="PF01416"/>
    </source>
</evidence>
<dbReference type="InterPro" id="IPR001406">
    <property type="entry name" value="PsdUridine_synth_TruA"/>
</dbReference>
<dbReference type="PANTHER" id="PTHR11142:SF5">
    <property type="entry name" value="TRNA PSEUDOURIDINE(38_39) SYNTHASE"/>
    <property type="match status" value="1"/>
</dbReference>
<keyword evidence="7" id="KW-1185">Reference proteome</keyword>
<name>A0A0L6VQ27_9BASI</name>
<evidence type="ECO:0000256" key="1">
    <source>
        <dbReference type="ARBA" id="ARBA00009375"/>
    </source>
</evidence>
<keyword evidence="3" id="KW-0413">Isomerase</keyword>
<feature type="compositionally biased region" description="Basic and acidic residues" evidence="4">
    <location>
        <begin position="207"/>
        <end position="219"/>
    </location>
</feature>
<dbReference type="Pfam" id="PF01416">
    <property type="entry name" value="PseudoU_synth_1"/>
    <property type="match status" value="1"/>
</dbReference>
<comment type="similarity">
    <text evidence="1">Belongs to the tRNA pseudouridine synthase TruA family.</text>
</comment>
<dbReference type="HAMAP" id="MF_00171">
    <property type="entry name" value="TruA"/>
    <property type="match status" value="1"/>
</dbReference>
<dbReference type="GO" id="GO:0005634">
    <property type="term" value="C:nucleus"/>
    <property type="evidence" value="ECO:0007669"/>
    <property type="project" value="TreeGrafter"/>
</dbReference>
<dbReference type="SUPFAM" id="SSF55120">
    <property type="entry name" value="Pseudouridine synthase"/>
    <property type="match status" value="1"/>
</dbReference>
<dbReference type="InterPro" id="IPR020103">
    <property type="entry name" value="PsdUridine_synth_cat_dom_sf"/>
</dbReference>
<sequence length="559" mass="62694">MDSRTCGDRDTDDGQHKGNETEEYSRFSRSELIDQIKRLKSQLDQQQQGTHDDKTITSLKTTTAKTNEKKKKKGLDFDAYPKRKIALMISYEGGLHGGLAWQPEKTRQSTVEGELFRALMVARLVEGRTGSSTRVDMSDVNFDDSEEEWRGLVDMKGWGYSRAGRTDAGVSGCGQVVSLWVRSRLTRMAPGACGFRAPIQPSSTWSDEARTEGSRRTEEGAAAEEEEEEELGYHTMLNSILPASVRVVAWSPVHEDFDARFSCRARHYKYFFSLYETPLAPALNIEAMRCAASKLVGEHDFRNLCRIDPSKQLNNFRRRILSAEIHGVVDQDGGRPYAHTGPHHATGPVYPEALWPKTNRLFVLDLVGTAFLYNMVRHIMAVLFLVGSGQERPTVIERLLYTDGRDVVPRSLREEEMAGGEKVEAIDRKPEYCHASALPLLLYRCEYPEGSFRWVCTPVGSARPGSAERFVGWSCARIRAQLAFHLLPSPPVIPESPVVPQSSNTTTTRFFSPTGAATTQSSSSYLPVIRRPRAPHFSTINALWWNKVGLRRAAKPHLA</sequence>
<dbReference type="Gene3D" id="3.30.70.580">
    <property type="entry name" value="Pseudouridine synthase I, catalytic domain, N-terminal subdomain"/>
    <property type="match status" value="1"/>
</dbReference>
<dbReference type="InterPro" id="IPR020095">
    <property type="entry name" value="PsdUridine_synth_TruA_C"/>
</dbReference>
<evidence type="ECO:0000313" key="7">
    <source>
        <dbReference type="Proteomes" id="UP000037035"/>
    </source>
</evidence>
<feature type="region of interest" description="Disordered" evidence="4">
    <location>
        <begin position="497"/>
        <end position="520"/>
    </location>
</feature>
<keyword evidence="2" id="KW-0819">tRNA processing</keyword>
<dbReference type="VEuPathDB" id="FungiDB:VP01_1220g7"/>
<dbReference type="GO" id="GO:0003723">
    <property type="term" value="F:RNA binding"/>
    <property type="evidence" value="ECO:0007669"/>
    <property type="project" value="InterPro"/>
</dbReference>
<gene>
    <name evidence="6" type="ORF">VP01_1220g7</name>
</gene>